<reference evidence="6 7" key="1">
    <citation type="submission" date="2019-03" db="EMBL/GenBank/DDBJ databases">
        <title>Genomic Encyclopedia of Archaeal and Bacterial Type Strains, Phase II (KMG-II): from individual species to whole genera.</title>
        <authorList>
            <person name="Goeker M."/>
        </authorList>
    </citation>
    <scope>NUCLEOTIDE SEQUENCE [LARGE SCALE GENOMIC DNA]</scope>
    <source>
        <strain evidence="6 7">DSM 24782</strain>
    </source>
</reference>
<evidence type="ECO:0000256" key="4">
    <source>
        <dbReference type="ARBA" id="ARBA00023163"/>
    </source>
</evidence>
<keyword evidence="7" id="KW-1185">Reference proteome</keyword>
<dbReference type="AlphaFoldDB" id="A0A4R7FH74"/>
<dbReference type="Pfam" id="PF03466">
    <property type="entry name" value="LysR_substrate"/>
    <property type="match status" value="1"/>
</dbReference>
<dbReference type="Gene3D" id="1.10.10.10">
    <property type="entry name" value="Winged helix-like DNA-binding domain superfamily/Winged helix DNA-binding domain"/>
    <property type="match status" value="1"/>
</dbReference>
<dbReference type="InterPro" id="IPR036390">
    <property type="entry name" value="WH_DNA-bd_sf"/>
</dbReference>
<dbReference type="PANTHER" id="PTHR30126:SF39">
    <property type="entry name" value="HTH-TYPE TRANSCRIPTIONAL REGULATOR CYSL"/>
    <property type="match status" value="1"/>
</dbReference>
<dbReference type="SUPFAM" id="SSF46785">
    <property type="entry name" value="Winged helix' DNA-binding domain"/>
    <property type="match status" value="1"/>
</dbReference>
<organism evidence="6 7">
    <name type="scientific">Amnibacterium kyonggiense</name>
    <dbReference type="NCBI Taxonomy" id="595671"/>
    <lineage>
        <taxon>Bacteria</taxon>
        <taxon>Bacillati</taxon>
        <taxon>Actinomycetota</taxon>
        <taxon>Actinomycetes</taxon>
        <taxon>Micrococcales</taxon>
        <taxon>Microbacteriaceae</taxon>
        <taxon>Amnibacterium</taxon>
    </lineage>
</organism>
<accession>A0A4R7FH74</accession>
<comment type="similarity">
    <text evidence="1">Belongs to the LysR transcriptional regulatory family.</text>
</comment>
<keyword evidence="4" id="KW-0804">Transcription</keyword>
<dbReference type="GO" id="GO:0003700">
    <property type="term" value="F:DNA-binding transcription factor activity"/>
    <property type="evidence" value="ECO:0007669"/>
    <property type="project" value="InterPro"/>
</dbReference>
<dbReference type="OrthoDB" id="9808620at2"/>
<evidence type="ECO:0000256" key="2">
    <source>
        <dbReference type="ARBA" id="ARBA00023015"/>
    </source>
</evidence>
<evidence type="ECO:0000313" key="7">
    <source>
        <dbReference type="Proteomes" id="UP000295344"/>
    </source>
</evidence>
<sequence length="304" mass="31757">MTEGRLPDLEALRLLLAVHEGGSLGAAARRLGISQPAASQRIRTLEAQLGFPLLERGATGSRPTASGELVATWAAPLVAAAAAFRRDVEVLAGEPRQLSVAASLTVADYLMPRWLVALHDLLPGITIASTSVNSPAVAALVRSGDAALGFVEGPRTPPELVGRTVGRDRLVLVVAPGHPWGRRTAPVEPEELIAGTLLLREPTSGTRQVLDRALASRHLVARPALELGSTTALKHAVASGRGATVLSRLAVEEDVAAGRLVQVDVAGLRLARSLRAVWRPQQPPSGPAGALLAVAERDLAPGRR</sequence>
<dbReference type="PANTHER" id="PTHR30126">
    <property type="entry name" value="HTH-TYPE TRANSCRIPTIONAL REGULATOR"/>
    <property type="match status" value="1"/>
</dbReference>
<dbReference type="InterPro" id="IPR000847">
    <property type="entry name" value="LysR_HTH_N"/>
</dbReference>
<name>A0A4R7FH74_9MICO</name>
<gene>
    <name evidence="6" type="ORF">CLV52_3203</name>
</gene>
<dbReference type="PRINTS" id="PR00039">
    <property type="entry name" value="HTHLYSR"/>
</dbReference>
<dbReference type="Proteomes" id="UP000295344">
    <property type="component" value="Unassembled WGS sequence"/>
</dbReference>
<dbReference type="RefSeq" id="WP_133767294.1">
    <property type="nucleotide sequence ID" value="NZ_BAAARP010000001.1"/>
</dbReference>
<evidence type="ECO:0000256" key="3">
    <source>
        <dbReference type="ARBA" id="ARBA00023125"/>
    </source>
</evidence>
<dbReference type="EMBL" id="SOAM01000003">
    <property type="protein sequence ID" value="TDS76087.1"/>
    <property type="molecule type" value="Genomic_DNA"/>
</dbReference>
<keyword evidence="3" id="KW-0238">DNA-binding</keyword>
<comment type="caution">
    <text evidence="6">The sequence shown here is derived from an EMBL/GenBank/DDBJ whole genome shotgun (WGS) entry which is preliminary data.</text>
</comment>
<evidence type="ECO:0000256" key="1">
    <source>
        <dbReference type="ARBA" id="ARBA00009437"/>
    </source>
</evidence>
<protein>
    <submittedName>
        <fullName evidence="6">Transcriptional regulator</fullName>
    </submittedName>
</protein>
<evidence type="ECO:0000313" key="6">
    <source>
        <dbReference type="EMBL" id="TDS76087.1"/>
    </source>
</evidence>
<feature type="domain" description="HTH lysR-type" evidence="5">
    <location>
        <begin position="7"/>
        <end position="64"/>
    </location>
</feature>
<dbReference type="InterPro" id="IPR005119">
    <property type="entry name" value="LysR_subst-bd"/>
</dbReference>
<keyword evidence="2" id="KW-0805">Transcription regulation</keyword>
<evidence type="ECO:0000259" key="5">
    <source>
        <dbReference type="PROSITE" id="PS50931"/>
    </source>
</evidence>
<dbReference type="Pfam" id="PF00126">
    <property type="entry name" value="HTH_1"/>
    <property type="match status" value="1"/>
</dbReference>
<dbReference type="SUPFAM" id="SSF53850">
    <property type="entry name" value="Periplasmic binding protein-like II"/>
    <property type="match status" value="1"/>
</dbReference>
<dbReference type="InterPro" id="IPR036388">
    <property type="entry name" value="WH-like_DNA-bd_sf"/>
</dbReference>
<proteinExistence type="inferred from homology"/>
<dbReference type="PROSITE" id="PS50931">
    <property type="entry name" value="HTH_LYSR"/>
    <property type="match status" value="1"/>
</dbReference>
<dbReference type="Gene3D" id="3.40.190.10">
    <property type="entry name" value="Periplasmic binding protein-like II"/>
    <property type="match status" value="2"/>
</dbReference>
<dbReference type="GO" id="GO:0000976">
    <property type="term" value="F:transcription cis-regulatory region binding"/>
    <property type="evidence" value="ECO:0007669"/>
    <property type="project" value="TreeGrafter"/>
</dbReference>